<dbReference type="AlphaFoldDB" id="A0A926IKX8"/>
<evidence type="ECO:0000313" key="1">
    <source>
        <dbReference type="EMBL" id="MBC8589544.1"/>
    </source>
</evidence>
<organism evidence="1 2">
    <name type="scientific">Wansuia hejianensis</name>
    <dbReference type="NCBI Taxonomy" id="2763667"/>
    <lineage>
        <taxon>Bacteria</taxon>
        <taxon>Bacillati</taxon>
        <taxon>Bacillota</taxon>
        <taxon>Clostridia</taxon>
        <taxon>Lachnospirales</taxon>
        <taxon>Lachnospiraceae</taxon>
        <taxon>Wansuia</taxon>
    </lineage>
</organism>
<comment type="caution">
    <text evidence="1">The sequence shown here is derived from an EMBL/GenBank/DDBJ whole genome shotgun (WGS) entry which is preliminary data.</text>
</comment>
<keyword evidence="2" id="KW-1185">Reference proteome</keyword>
<accession>A0A926IKX8</accession>
<evidence type="ECO:0000313" key="2">
    <source>
        <dbReference type="Proteomes" id="UP000601522"/>
    </source>
</evidence>
<gene>
    <name evidence="1" type="ORF">H8689_00095</name>
</gene>
<dbReference type="Proteomes" id="UP000601522">
    <property type="component" value="Unassembled WGS sequence"/>
</dbReference>
<protein>
    <submittedName>
        <fullName evidence="1">Uncharacterized protein</fullName>
    </submittedName>
</protein>
<reference evidence="1 2" key="1">
    <citation type="submission" date="2020-08" db="EMBL/GenBank/DDBJ databases">
        <title>Genome public.</title>
        <authorList>
            <person name="Liu C."/>
            <person name="Sun Q."/>
        </authorList>
    </citation>
    <scope>NUCLEOTIDE SEQUENCE [LARGE SCALE GENOMIC DNA]</scope>
    <source>
        <strain evidence="1 2">NSJ-26</strain>
    </source>
</reference>
<sequence>MDKKNILRKLEEYNIKDEDVEMIEDIAEDYKDKSEEEMFIEIIRLNEKMEEEMSYDEYEAIFEQLEDIRHLLSDEQNEKLNIILKTLRRG</sequence>
<dbReference type="RefSeq" id="WP_249322357.1">
    <property type="nucleotide sequence ID" value="NZ_JACRTK010000001.1"/>
</dbReference>
<dbReference type="EMBL" id="JACRTK010000001">
    <property type="protein sequence ID" value="MBC8589544.1"/>
    <property type="molecule type" value="Genomic_DNA"/>
</dbReference>
<proteinExistence type="predicted"/>
<name>A0A926IKX8_9FIRM</name>